<reference evidence="2" key="2">
    <citation type="submission" date="2024-04" db="EMBL/GenBank/DDBJ databases">
        <authorList>
            <person name="Chen Y."/>
            <person name="Shah S."/>
            <person name="Dougan E. K."/>
            <person name="Thang M."/>
            <person name="Chan C."/>
        </authorList>
    </citation>
    <scope>NUCLEOTIDE SEQUENCE [LARGE SCALE GENOMIC DNA]</scope>
</reference>
<proteinExistence type="predicted"/>
<accession>A0A9P1BVU5</accession>
<gene>
    <name evidence="1" type="ORF">C1SCF055_LOCUS8074</name>
</gene>
<dbReference type="EMBL" id="CAMXCT020000541">
    <property type="protein sequence ID" value="CAL1133547.1"/>
    <property type="molecule type" value="Genomic_DNA"/>
</dbReference>
<reference evidence="1" key="1">
    <citation type="submission" date="2022-10" db="EMBL/GenBank/DDBJ databases">
        <authorList>
            <person name="Chen Y."/>
            <person name="Dougan E. K."/>
            <person name="Chan C."/>
            <person name="Rhodes N."/>
            <person name="Thang M."/>
        </authorList>
    </citation>
    <scope>NUCLEOTIDE SEQUENCE</scope>
</reference>
<organism evidence="1">
    <name type="scientific">Cladocopium goreaui</name>
    <dbReference type="NCBI Taxonomy" id="2562237"/>
    <lineage>
        <taxon>Eukaryota</taxon>
        <taxon>Sar</taxon>
        <taxon>Alveolata</taxon>
        <taxon>Dinophyceae</taxon>
        <taxon>Suessiales</taxon>
        <taxon>Symbiodiniaceae</taxon>
        <taxon>Cladocopium</taxon>
    </lineage>
</organism>
<dbReference type="AlphaFoldDB" id="A0A9P1BVU5"/>
<comment type="caution">
    <text evidence="1">The sequence shown here is derived from an EMBL/GenBank/DDBJ whole genome shotgun (WGS) entry which is preliminary data.</text>
</comment>
<sequence>MEKDHHGYVRTREPETYFFYLTGDDTFARHTSDYWRGFFGVPTRHMDNPFHYGTTWVPTPSQQTSGTSLTTTALATELHTRVFNPVNAASEIRTRMPLEELQVLSRALQTLTTESTSGTNEGTPAL</sequence>
<keyword evidence="3" id="KW-1185">Reference proteome</keyword>
<dbReference type="EMBL" id="CAMXCT010000541">
    <property type="protein sequence ID" value="CAI3980172.1"/>
    <property type="molecule type" value="Genomic_DNA"/>
</dbReference>
<evidence type="ECO:0000313" key="3">
    <source>
        <dbReference type="Proteomes" id="UP001152797"/>
    </source>
</evidence>
<evidence type="ECO:0000313" key="1">
    <source>
        <dbReference type="EMBL" id="CAI3980172.1"/>
    </source>
</evidence>
<protein>
    <submittedName>
        <fullName evidence="1">Uncharacterized protein</fullName>
    </submittedName>
</protein>
<dbReference type="EMBL" id="CAMXCT030000541">
    <property type="protein sequence ID" value="CAL4767484.1"/>
    <property type="molecule type" value="Genomic_DNA"/>
</dbReference>
<dbReference type="Proteomes" id="UP001152797">
    <property type="component" value="Unassembled WGS sequence"/>
</dbReference>
<evidence type="ECO:0000313" key="2">
    <source>
        <dbReference type="EMBL" id="CAL1133547.1"/>
    </source>
</evidence>
<name>A0A9P1BVU5_9DINO</name>